<reference evidence="11 12" key="1">
    <citation type="submission" date="2014-03" db="EMBL/GenBank/DDBJ databases">
        <title>Genomics of Bifidobacteria.</title>
        <authorList>
            <person name="Ventura M."/>
            <person name="Milani C."/>
            <person name="Lugli G.A."/>
        </authorList>
    </citation>
    <scope>NUCLEOTIDE SEQUENCE [LARGE SCALE GENOMIC DNA]</scope>
    <source>
        <strain evidence="11 12">LMG 11597</strain>
    </source>
</reference>
<dbReference type="Gene3D" id="3.40.640.10">
    <property type="entry name" value="Type I PLP-dependent aspartate aminotransferase-like (Major domain)"/>
    <property type="match status" value="1"/>
</dbReference>
<comment type="caution">
    <text evidence="11">The sequence shown here is derived from an EMBL/GenBank/DDBJ whole genome shotgun (WGS) entry which is preliminary data.</text>
</comment>
<gene>
    <name evidence="11" type="ORF">BISU_0641</name>
</gene>
<dbReference type="GO" id="GO:0047982">
    <property type="term" value="F:homocysteine desulfhydrase activity"/>
    <property type="evidence" value="ECO:0007669"/>
    <property type="project" value="UniProtKB-EC"/>
</dbReference>
<comment type="catalytic activity">
    <reaction evidence="8">
        <text>L-methionine + H2O = methanethiol + 2-oxobutanoate + NH4(+)</text>
        <dbReference type="Rhea" id="RHEA:23800"/>
        <dbReference type="ChEBI" id="CHEBI:15377"/>
        <dbReference type="ChEBI" id="CHEBI:16007"/>
        <dbReference type="ChEBI" id="CHEBI:16763"/>
        <dbReference type="ChEBI" id="CHEBI:28938"/>
        <dbReference type="ChEBI" id="CHEBI:57844"/>
        <dbReference type="EC" id="4.4.1.11"/>
    </reaction>
    <physiologicalReaction direction="left-to-right" evidence="8">
        <dbReference type="Rhea" id="RHEA:23801"/>
    </physiologicalReaction>
</comment>
<dbReference type="FunFam" id="3.40.640.10:FF:000046">
    <property type="entry name" value="Cystathionine gamma-lyase"/>
    <property type="match status" value="1"/>
</dbReference>
<name>A0A087EA31_9BIFI</name>
<evidence type="ECO:0000256" key="6">
    <source>
        <dbReference type="ARBA" id="ARBA00047199"/>
    </source>
</evidence>
<evidence type="ECO:0000256" key="9">
    <source>
        <dbReference type="PIRSR" id="PIRSR001434-2"/>
    </source>
</evidence>
<dbReference type="GO" id="GO:0019346">
    <property type="term" value="P:transsulfuration"/>
    <property type="evidence" value="ECO:0007669"/>
    <property type="project" value="InterPro"/>
</dbReference>
<accession>A0A087EA31</accession>
<comment type="cofactor">
    <cofactor evidence="1 10">
        <name>pyridoxal 5'-phosphate</name>
        <dbReference type="ChEBI" id="CHEBI:597326"/>
    </cofactor>
</comment>
<evidence type="ECO:0000256" key="5">
    <source>
        <dbReference type="ARBA" id="ARBA00047175"/>
    </source>
</evidence>
<protein>
    <recommendedName>
        <fullName evidence="5">homocysteine desulfhydrase</fullName>
        <ecNumber evidence="5">4.4.1.2</ecNumber>
    </recommendedName>
    <alternativeName>
        <fullName evidence="6">Homocysteine desulfhydrase</fullName>
    </alternativeName>
</protein>
<evidence type="ECO:0000256" key="2">
    <source>
        <dbReference type="ARBA" id="ARBA00009077"/>
    </source>
</evidence>
<keyword evidence="12" id="KW-1185">Reference proteome</keyword>
<organism evidence="11 12">
    <name type="scientific">Bifidobacterium subtile</name>
    <dbReference type="NCBI Taxonomy" id="77635"/>
    <lineage>
        <taxon>Bacteria</taxon>
        <taxon>Bacillati</taxon>
        <taxon>Actinomycetota</taxon>
        <taxon>Actinomycetes</taxon>
        <taxon>Bifidobacteriales</taxon>
        <taxon>Bifidobacteriaceae</taxon>
        <taxon>Bifidobacterium</taxon>
    </lineage>
</organism>
<dbReference type="InterPro" id="IPR006235">
    <property type="entry name" value="OAc-hSer/O-AcSer_sulfhydrylase"/>
</dbReference>
<dbReference type="Pfam" id="PF01053">
    <property type="entry name" value="Cys_Met_Meta_PP"/>
    <property type="match status" value="1"/>
</dbReference>
<dbReference type="GO" id="GO:0030170">
    <property type="term" value="F:pyridoxal phosphate binding"/>
    <property type="evidence" value="ECO:0007669"/>
    <property type="project" value="InterPro"/>
</dbReference>
<dbReference type="GO" id="GO:0005737">
    <property type="term" value="C:cytoplasm"/>
    <property type="evidence" value="ECO:0007669"/>
    <property type="project" value="TreeGrafter"/>
</dbReference>
<dbReference type="InterPro" id="IPR015424">
    <property type="entry name" value="PyrdxlP-dep_Trfase"/>
</dbReference>
<dbReference type="EC" id="4.4.1.2" evidence="5"/>
<dbReference type="Proteomes" id="UP000029055">
    <property type="component" value="Unassembled WGS sequence"/>
</dbReference>
<comment type="catalytic activity">
    <reaction evidence="7">
        <text>L-homocysteine + H2O = 2-oxobutanoate + hydrogen sulfide + NH4(+) + H(+)</text>
        <dbReference type="Rhea" id="RHEA:14501"/>
        <dbReference type="ChEBI" id="CHEBI:15377"/>
        <dbReference type="ChEBI" id="CHEBI:15378"/>
        <dbReference type="ChEBI" id="CHEBI:16763"/>
        <dbReference type="ChEBI" id="CHEBI:28938"/>
        <dbReference type="ChEBI" id="CHEBI:29919"/>
        <dbReference type="ChEBI" id="CHEBI:58199"/>
        <dbReference type="EC" id="4.4.1.2"/>
    </reaction>
    <physiologicalReaction direction="left-to-right" evidence="7">
        <dbReference type="Rhea" id="RHEA:14502"/>
    </physiologicalReaction>
</comment>
<sequence length="468" mass="50046">MATGKTTHDDACRRQFAQQTAEVGTVAEIGTEDPAAASSVGFETASVHGGYDTSDNHDAASAPIYPSVAYALRSAAHADAIAAGEVSGFSYSRVANPTVDALEQRIAQLEGGIGAVAVGSGMAAVSFALLCAAEGGGRIISPTDLYGASVDAMDTFFPQFGIHTDFVDDINDLAEVESKIGPDTRAIFAETVANPSTEITDLKPLADLAHRYGIALIVDNTVPTPYLLRPIEFGADIVVHSTTKGISGHGNALGGVIVDAGNFDWTNGRFSHLTRKELVISDERNGVWRSFAEAFGNAAFIRRIRTKYVRTFGAVLSPFNAYLQMVGLETLPQRVRQEVATAKLIAQHLRGVDHIVRVNYSGLDDDPQHELVARYLPQGVGTVLSFEVEGEESHVNRIVDGVKLFSYVPNIGDSRSLIVNPARITHREVPERYRLSAGVNDNLLRISIGLENPADLIADLDQAIAGAY</sequence>
<dbReference type="InterPro" id="IPR015421">
    <property type="entry name" value="PyrdxlP-dep_Trfase_major"/>
</dbReference>
<dbReference type="AlphaFoldDB" id="A0A087EA31"/>
<dbReference type="STRING" id="77635.BISU_0641"/>
<evidence type="ECO:0000256" key="3">
    <source>
        <dbReference type="ARBA" id="ARBA00022679"/>
    </source>
</evidence>
<dbReference type="GO" id="GO:0004124">
    <property type="term" value="F:cysteine synthase activity"/>
    <property type="evidence" value="ECO:0007669"/>
    <property type="project" value="TreeGrafter"/>
</dbReference>
<evidence type="ECO:0000256" key="10">
    <source>
        <dbReference type="RuleBase" id="RU362118"/>
    </source>
</evidence>
<evidence type="ECO:0000313" key="11">
    <source>
        <dbReference type="EMBL" id="KFJ04632.1"/>
    </source>
</evidence>
<dbReference type="PANTHER" id="PTHR43797">
    <property type="entry name" value="HOMOCYSTEINE/CYSTEINE SYNTHASE"/>
    <property type="match status" value="1"/>
</dbReference>
<dbReference type="PANTHER" id="PTHR43797:SF2">
    <property type="entry name" value="HOMOCYSTEINE_CYSTEINE SYNTHASE"/>
    <property type="match status" value="1"/>
</dbReference>
<dbReference type="EMBL" id="JGZR01000003">
    <property type="protein sequence ID" value="KFJ04632.1"/>
    <property type="molecule type" value="Genomic_DNA"/>
</dbReference>
<proteinExistence type="inferred from homology"/>
<evidence type="ECO:0000256" key="7">
    <source>
        <dbReference type="ARBA" id="ARBA00048780"/>
    </source>
</evidence>
<evidence type="ECO:0000313" key="12">
    <source>
        <dbReference type="Proteomes" id="UP000029055"/>
    </source>
</evidence>
<dbReference type="SUPFAM" id="SSF53383">
    <property type="entry name" value="PLP-dependent transferases"/>
    <property type="match status" value="1"/>
</dbReference>
<dbReference type="GO" id="GO:0018826">
    <property type="term" value="F:methionine gamma-lyase activity"/>
    <property type="evidence" value="ECO:0007669"/>
    <property type="project" value="UniProtKB-EC"/>
</dbReference>
<feature type="modified residue" description="N6-(pyridoxal phosphate)lysine" evidence="9">
    <location>
        <position position="244"/>
    </location>
</feature>
<keyword evidence="3 11" id="KW-0808">Transferase</keyword>
<dbReference type="RefSeq" id="WP_024462758.1">
    <property type="nucleotide sequence ID" value="NZ_CP062939.1"/>
</dbReference>
<keyword evidence="4 9" id="KW-0663">Pyridoxal phosphate</keyword>
<evidence type="ECO:0000256" key="1">
    <source>
        <dbReference type="ARBA" id="ARBA00001933"/>
    </source>
</evidence>
<dbReference type="PIRSF" id="PIRSF001434">
    <property type="entry name" value="CGS"/>
    <property type="match status" value="1"/>
</dbReference>
<comment type="similarity">
    <text evidence="2 10">Belongs to the trans-sulfuration enzymes family.</text>
</comment>
<dbReference type="GO" id="GO:0071269">
    <property type="term" value="P:L-homocysteine biosynthetic process"/>
    <property type="evidence" value="ECO:0007669"/>
    <property type="project" value="TreeGrafter"/>
</dbReference>
<dbReference type="OrthoDB" id="9780685at2"/>
<dbReference type="GO" id="GO:0006535">
    <property type="term" value="P:cysteine biosynthetic process from serine"/>
    <property type="evidence" value="ECO:0007669"/>
    <property type="project" value="TreeGrafter"/>
</dbReference>
<evidence type="ECO:0000256" key="4">
    <source>
        <dbReference type="ARBA" id="ARBA00022898"/>
    </source>
</evidence>
<evidence type="ECO:0000256" key="8">
    <source>
        <dbReference type="ARBA" id="ARBA00052699"/>
    </source>
</evidence>
<dbReference type="InterPro" id="IPR015422">
    <property type="entry name" value="PyrdxlP-dep_Trfase_small"/>
</dbReference>
<dbReference type="eggNOG" id="COG2873">
    <property type="taxonomic scope" value="Bacteria"/>
</dbReference>
<dbReference type="Gene3D" id="3.90.1150.10">
    <property type="entry name" value="Aspartate Aminotransferase, domain 1"/>
    <property type="match status" value="1"/>
</dbReference>
<dbReference type="InterPro" id="IPR000277">
    <property type="entry name" value="Cys/Met-Metab_PyrdxlP-dep_enz"/>
</dbReference>
<dbReference type="GO" id="GO:0003961">
    <property type="term" value="F:O-acetylhomoserine aminocarboxypropyltransferase activity"/>
    <property type="evidence" value="ECO:0007669"/>
    <property type="project" value="TreeGrafter"/>
</dbReference>